<keyword evidence="4 8" id="KW-0732">Signal</keyword>
<gene>
    <name evidence="8 12" type="primary">bamA</name>
    <name evidence="12" type="ORF">ACFSJ3_17505</name>
</gene>
<comment type="similarity">
    <text evidence="8">Belongs to the BamA family.</text>
</comment>
<feature type="chain" id="PRO_5044941095" description="Outer membrane protein assembly factor BamA" evidence="8">
    <location>
        <begin position="22"/>
        <end position="830"/>
    </location>
</feature>
<dbReference type="Pfam" id="PF07244">
    <property type="entry name" value="POTRA"/>
    <property type="match status" value="4"/>
</dbReference>
<evidence type="ECO:0000256" key="2">
    <source>
        <dbReference type="ARBA" id="ARBA00022452"/>
    </source>
</evidence>
<comment type="subcellular location">
    <subcellularLocation>
        <location evidence="8">Cell outer membrane</location>
    </subcellularLocation>
    <subcellularLocation>
        <location evidence="1">Membrane</location>
    </subcellularLocation>
</comment>
<comment type="subunit">
    <text evidence="8">Part of the Bam complex.</text>
</comment>
<dbReference type="PANTHER" id="PTHR12815:SF23">
    <property type="entry name" value="OUTER MEMBRANE PROTEIN ASSEMBLY FACTOR BAMA"/>
    <property type="match status" value="1"/>
</dbReference>
<dbReference type="Proteomes" id="UP001597380">
    <property type="component" value="Unassembled WGS sequence"/>
</dbReference>
<feature type="domain" description="POTRA" evidence="11">
    <location>
        <begin position="96"/>
        <end position="176"/>
    </location>
</feature>
<proteinExistence type="inferred from homology"/>
<keyword evidence="2 8" id="KW-1134">Transmembrane beta strand</keyword>
<protein>
    <recommendedName>
        <fullName evidence="8 9">Outer membrane protein assembly factor BamA</fullName>
    </recommendedName>
</protein>
<reference evidence="13" key="1">
    <citation type="journal article" date="2019" name="Int. J. Syst. Evol. Microbiol.">
        <title>The Global Catalogue of Microorganisms (GCM) 10K type strain sequencing project: providing services to taxonomists for standard genome sequencing and annotation.</title>
        <authorList>
            <consortium name="The Broad Institute Genomics Platform"/>
            <consortium name="The Broad Institute Genome Sequencing Center for Infectious Disease"/>
            <person name="Wu L."/>
            <person name="Ma J."/>
        </authorList>
    </citation>
    <scope>NUCLEOTIDE SEQUENCE [LARGE SCALE GENOMIC DNA]</scope>
    <source>
        <strain evidence="13">CGMCC 1.10992</strain>
    </source>
</reference>
<evidence type="ECO:0000256" key="5">
    <source>
        <dbReference type="ARBA" id="ARBA00022737"/>
    </source>
</evidence>
<evidence type="ECO:0000256" key="10">
    <source>
        <dbReference type="SAM" id="MobiDB-lite"/>
    </source>
</evidence>
<dbReference type="Gene3D" id="3.10.20.310">
    <property type="entry name" value="membrane protein fhac"/>
    <property type="match status" value="5"/>
</dbReference>
<dbReference type="InterPro" id="IPR000184">
    <property type="entry name" value="Bac_surfAg_D15"/>
</dbReference>
<feature type="domain" description="POTRA" evidence="11">
    <location>
        <begin position="270"/>
        <end position="348"/>
    </location>
</feature>
<evidence type="ECO:0000256" key="1">
    <source>
        <dbReference type="ARBA" id="ARBA00004370"/>
    </source>
</evidence>
<evidence type="ECO:0000256" key="8">
    <source>
        <dbReference type="HAMAP-Rule" id="MF_01430"/>
    </source>
</evidence>
<evidence type="ECO:0000256" key="6">
    <source>
        <dbReference type="ARBA" id="ARBA00023136"/>
    </source>
</evidence>
<dbReference type="RefSeq" id="WP_345342070.1">
    <property type="nucleotide sequence ID" value="NZ_BAABLI010000033.1"/>
</dbReference>
<evidence type="ECO:0000313" key="13">
    <source>
        <dbReference type="Proteomes" id="UP001597380"/>
    </source>
</evidence>
<feature type="domain" description="POTRA" evidence="11">
    <location>
        <begin position="28"/>
        <end position="95"/>
    </location>
</feature>
<evidence type="ECO:0000256" key="7">
    <source>
        <dbReference type="ARBA" id="ARBA00023237"/>
    </source>
</evidence>
<dbReference type="InterPro" id="IPR010827">
    <property type="entry name" value="BamA/TamA_POTRA"/>
</dbReference>
<evidence type="ECO:0000313" key="12">
    <source>
        <dbReference type="EMBL" id="MFD2097791.1"/>
    </source>
</evidence>
<comment type="function">
    <text evidence="8">Part of the outer membrane protein assembly complex, which is involved in assembly and insertion of beta-barrel proteins into the outer membrane.</text>
</comment>
<sequence precursor="true">MGFRKALSALCLLGASFVASASASSSSFVVEDIQIEGLQRVALGAALLHVPVRVGDEVTPLSVAQLIKSLNKSGHFESIQVLRDGDVLLIRVAERPTISNIVFSGNEDIPDEKLEESLAGNGIKVGEPLDRSIIANVEKGLEDFYYGVGKYTAKVDVFVTPLPRNRVDLKIVFNEGDAAKIQQINIVGNRIFPEAELRELFELTDHVPWWDFFGSERYEKQRLSGDLENLTSYYRDRGYIRFNVDSTQVSLTPDKKAVYVTINVSEGETYNVSEVKVAGNLVGKDELIRALIPFKEGSLYSAAEVTYAEETISRYLGRFGYAYPKVSTYPEVDDVDKTVKLTVHVEPGARIYVRRINFSGNHITKDEVLRREMRQMEGAWLSEAALEQSKARLNRLGFFADPNYEVVRLVGSEDIVDVDWTVTEQQTGSFNAGVGYGTGSGVSLQGGISQKNFMGTGNSVSLNVSQNTYSQRVDVSYTDPYFTKDGVSLGGRVFYSSFDAGDANLVNYNNDSYGVSSNLGFPLNEYDRLSFGVGFRHNELSNLDPYDQIQQFFLIYADTDDPDAKLEFDTFDLNAQWSRNKLNRGLFPSSGYRHTVGGKVTTPESSDLQYFKLNYESRWYFPLTQKQDFSFMVKTSLGYGNGYGDKDGNDQILPFWENFRGGGSGTLRGFRSNSVGPRGVIRYPDPENIPGSPNPGGGSDSILPGPQDDLISTSSNSLGGNAMAMATFELFVPTPFLDESYNNSVRSSFFVDAGNVWDTEFDYDSYRDLSPEEFAKIDDYSDPSRMRVSAGISVQWVSPMGPMVFSLAKAVKDYEGDETEVFSFNIGKTF</sequence>
<keyword evidence="13" id="KW-1185">Reference proteome</keyword>
<keyword evidence="5 8" id="KW-0677">Repeat</keyword>
<evidence type="ECO:0000256" key="9">
    <source>
        <dbReference type="NCBIfam" id="TIGR03303"/>
    </source>
</evidence>
<feature type="domain" description="POTRA" evidence="11">
    <location>
        <begin position="179"/>
        <end position="267"/>
    </location>
</feature>
<dbReference type="InterPro" id="IPR039910">
    <property type="entry name" value="D15-like"/>
</dbReference>
<dbReference type="HAMAP" id="MF_01430">
    <property type="entry name" value="OM_assembly_BamA"/>
    <property type="match status" value="1"/>
</dbReference>
<dbReference type="PROSITE" id="PS51779">
    <property type="entry name" value="POTRA"/>
    <property type="match status" value="5"/>
</dbReference>
<dbReference type="NCBIfam" id="TIGR03303">
    <property type="entry name" value="OM_YaeT"/>
    <property type="match status" value="1"/>
</dbReference>
<feature type="signal peptide" evidence="8">
    <location>
        <begin position="1"/>
        <end position="21"/>
    </location>
</feature>
<evidence type="ECO:0000256" key="3">
    <source>
        <dbReference type="ARBA" id="ARBA00022692"/>
    </source>
</evidence>
<dbReference type="EMBL" id="JBHUHT010000029">
    <property type="protein sequence ID" value="MFD2097791.1"/>
    <property type="molecule type" value="Genomic_DNA"/>
</dbReference>
<dbReference type="PIRSF" id="PIRSF006076">
    <property type="entry name" value="OM_assembly_OMP85"/>
    <property type="match status" value="1"/>
</dbReference>
<keyword evidence="6 8" id="KW-0472">Membrane</keyword>
<keyword evidence="7 8" id="KW-0998">Cell outer membrane</keyword>
<dbReference type="InterPro" id="IPR034746">
    <property type="entry name" value="POTRA"/>
</dbReference>
<evidence type="ECO:0000259" key="11">
    <source>
        <dbReference type="PROSITE" id="PS51779"/>
    </source>
</evidence>
<dbReference type="InterPro" id="IPR023707">
    <property type="entry name" value="OM_assembly_BamA"/>
</dbReference>
<feature type="region of interest" description="Disordered" evidence="10">
    <location>
        <begin position="670"/>
        <end position="711"/>
    </location>
</feature>
<evidence type="ECO:0000256" key="4">
    <source>
        <dbReference type="ARBA" id="ARBA00022729"/>
    </source>
</evidence>
<keyword evidence="3 8" id="KW-0812">Transmembrane</keyword>
<dbReference type="Gene3D" id="2.40.160.50">
    <property type="entry name" value="membrane protein fhac: a member of the omp85/tpsb transporter family"/>
    <property type="match status" value="1"/>
</dbReference>
<name>A0ABW4XQH4_9GAMM</name>
<comment type="caution">
    <text evidence="12">The sequence shown here is derived from an EMBL/GenBank/DDBJ whole genome shotgun (WGS) entry which is preliminary data.</text>
</comment>
<feature type="domain" description="POTRA" evidence="11">
    <location>
        <begin position="351"/>
        <end position="425"/>
    </location>
</feature>
<dbReference type="Pfam" id="PF01103">
    <property type="entry name" value="Omp85"/>
    <property type="match status" value="1"/>
</dbReference>
<dbReference type="PANTHER" id="PTHR12815">
    <property type="entry name" value="SORTING AND ASSEMBLY MACHINERY SAMM50 PROTEIN FAMILY MEMBER"/>
    <property type="match status" value="1"/>
</dbReference>
<accession>A0ABW4XQH4</accession>
<organism evidence="12 13">
    <name type="scientific">Corallincola platygyrae</name>
    <dbReference type="NCBI Taxonomy" id="1193278"/>
    <lineage>
        <taxon>Bacteria</taxon>
        <taxon>Pseudomonadati</taxon>
        <taxon>Pseudomonadota</taxon>
        <taxon>Gammaproteobacteria</taxon>
        <taxon>Alteromonadales</taxon>
        <taxon>Psychromonadaceae</taxon>
        <taxon>Corallincola</taxon>
    </lineage>
</organism>